<feature type="compositionally biased region" description="Basic and acidic residues" evidence="1">
    <location>
        <begin position="425"/>
        <end position="435"/>
    </location>
</feature>
<feature type="compositionally biased region" description="Basic and acidic residues" evidence="1">
    <location>
        <begin position="761"/>
        <end position="780"/>
    </location>
</feature>
<feature type="compositionally biased region" description="Basic and acidic residues" evidence="1">
    <location>
        <begin position="481"/>
        <end position="492"/>
    </location>
</feature>
<dbReference type="EMBL" id="JAGFBR010000010">
    <property type="protein sequence ID" value="KAH0459839.1"/>
    <property type="molecule type" value="Genomic_DNA"/>
</dbReference>
<dbReference type="PANTHER" id="PTHR31008">
    <property type="entry name" value="COP1-INTERACTING PROTEIN-RELATED"/>
    <property type="match status" value="1"/>
</dbReference>
<feature type="compositionally biased region" description="Polar residues" evidence="1">
    <location>
        <begin position="1059"/>
        <end position="1069"/>
    </location>
</feature>
<proteinExistence type="predicted"/>
<dbReference type="Proteomes" id="UP000775213">
    <property type="component" value="Unassembled WGS sequence"/>
</dbReference>
<evidence type="ECO:0000256" key="1">
    <source>
        <dbReference type="SAM" id="MobiDB-lite"/>
    </source>
</evidence>
<reference evidence="2 3" key="1">
    <citation type="journal article" date="2021" name="Hortic Res">
        <title>Chromosome-scale assembly of the Dendrobium chrysotoxum genome enhances the understanding of orchid evolution.</title>
        <authorList>
            <person name="Zhang Y."/>
            <person name="Zhang G.Q."/>
            <person name="Zhang D."/>
            <person name="Liu X.D."/>
            <person name="Xu X.Y."/>
            <person name="Sun W.H."/>
            <person name="Yu X."/>
            <person name="Zhu X."/>
            <person name="Wang Z.W."/>
            <person name="Zhao X."/>
            <person name="Zhong W.Y."/>
            <person name="Chen H."/>
            <person name="Yin W.L."/>
            <person name="Huang T."/>
            <person name="Niu S.C."/>
            <person name="Liu Z.J."/>
        </authorList>
    </citation>
    <scope>NUCLEOTIDE SEQUENCE [LARGE SCALE GENOMIC DNA]</scope>
    <source>
        <strain evidence="2">Lindl</strain>
    </source>
</reference>
<feature type="region of interest" description="Disordered" evidence="1">
    <location>
        <begin position="290"/>
        <end position="313"/>
    </location>
</feature>
<feature type="region of interest" description="Disordered" evidence="1">
    <location>
        <begin position="1220"/>
        <end position="1250"/>
    </location>
</feature>
<evidence type="ECO:0000313" key="2">
    <source>
        <dbReference type="EMBL" id="KAH0459839.1"/>
    </source>
</evidence>
<organism evidence="2 3">
    <name type="scientific">Dendrobium chrysotoxum</name>
    <name type="common">Orchid</name>
    <dbReference type="NCBI Taxonomy" id="161865"/>
    <lineage>
        <taxon>Eukaryota</taxon>
        <taxon>Viridiplantae</taxon>
        <taxon>Streptophyta</taxon>
        <taxon>Embryophyta</taxon>
        <taxon>Tracheophyta</taxon>
        <taxon>Spermatophyta</taxon>
        <taxon>Magnoliopsida</taxon>
        <taxon>Liliopsida</taxon>
        <taxon>Asparagales</taxon>
        <taxon>Orchidaceae</taxon>
        <taxon>Epidendroideae</taxon>
        <taxon>Malaxideae</taxon>
        <taxon>Dendrobiinae</taxon>
        <taxon>Dendrobium</taxon>
    </lineage>
</organism>
<gene>
    <name evidence="2" type="ORF">IEQ34_010502</name>
</gene>
<feature type="region of interest" description="Disordered" evidence="1">
    <location>
        <begin position="536"/>
        <end position="566"/>
    </location>
</feature>
<comment type="caution">
    <text evidence="2">The sequence shown here is derived from an EMBL/GenBank/DDBJ whole genome shotgun (WGS) entry which is preliminary data.</text>
</comment>
<feature type="compositionally biased region" description="Low complexity" evidence="1">
    <location>
        <begin position="365"/>
        <end position="378"/>
    </location>
</feature>
<feature type="compositionally biased region" description="Basic and acidic residues" evidence="1">
    <location>
        <begin position="850"/>
        <end position="863"/>
    </location>
</feature>
<feature type="region of interest" description="Disordered" evidence="1">
    <location>
        <begin position="364"/>
        <end position="435"/>
    </location>
</feature>
<feature type="region of interest" description="Disordered" evidence="1">
    <location>
        <begin position="451"/>
        <end position="492"/>
    </location>
</feature>
<feature type="compositionally biased region" description="Low complexity" evidence="1">
    <location>
        <begin position="1018"/>
        <end position="1040"/>
    </location>
</feature>
<feature type="region of interest" description="Disordered" evidence="1">
    <location>
        <begin position="990"/>
        <end position="1074"/>
    </location>
</feature>
<protein>
    <recommendedName>
        <fullName evidence="4">COP1-interacting protein 7</fullName>
    </recommendedName>
</protein>
<sequence>MAFLPAALHGFMVIVGFQAIWCGLSVGFEGSGFWKSNRWFMPSWTVDYRTALERYLPVVAREDELQLSSGLCVFPALPKTDKVCELFVSADGKTEKLASGFLKPFLTHLKVAEEQASHDVHVINLEVGRRKNAAMWFNKGTVERFVRFVSTPEVLELVNTLDAEMSQLEGARKMYSQGARDQLSGESESKSAAAADATKKELLRAIDVRLTAVKQDLATACARASAAGFNLESVSELLLFADQFGAIRLSEASKSFLSLPRRRPELINDEQSLPSSAIHLQYKSFNDANVRSSSGSDMSIDEPEVEQTDPARSATFQCGDAQLRSISPHQQQQQAVGETAAATTERLKPDSQHLVQNEMEKVDDTASTAVSSAKSAQQAGGGSKRLTVQDRINLFESKQKEQSANPNVGGSSFGGPIVSRLAGTRGEHRRNPSDVSVEKLVLRRWSGASDMSIDFSSNSTSSIDRKESGGTAGTPTSSDNLQHEVTTRKSENDDCGLIEASKSYARLSYKNNLVENSSSAFSSCQDHDRTFPKVETQTSDAVHEEVNASASKEPPRLTKEEQPNTWTNTNCSVEGLEHGGVCDQVVSQSRTKVFFNSREVARSREPAASQTNFRSASEDLVSQITSRTPLALAVPSEPKNQASLLAQPRNQIEVDELAVKTQPTSVYKFSSFTGKMEDTGPKSMCVSDSQIQFKSSTGKMEGISAKGDSGHPENQGSSFDEKLVARQATITAVQVPSKVNSAKARQGSASVGLRFSGKTSGTDKKFQGKRDEIVPSEESHPQPFQSRKINEDMEALPFSLEGSQTARPNKDNHELNDVLHLKAEELEKLFAEHKLKNHGDHIASARRRKTLSDHATKSAEKRFAQSPPKQKPEKILLRQDSTMSVEFDSDLLPGTIENFDLFDIKAQQVGNHTPMDVPRGKLYGKYMQRRDAKLSQECGSKRAQKEAKMKAMHDSLELSQAEMKARLASFSSRPNLTDARCRAEKMRSFNGRSNLKVKGQTSESLTGDGDVDEQELPSSSTDNQSSKLSSSTSLTSVSPTPKHLVKSTNSNSSRHRGQTENPVAQSVPTFSDLKNENMKPLAVVTKATARVQPRSFARSKSSIEDAEISKEDRSHWSNTTRKNSFTHAELKDLSSLDSEKTFHDIQMSGEFKQYVKKGNGANHGSGAAMGKSRSSITPEELKNKEKFEKIVNQKEDSLDIAIDDDEFESAYAEGNNLIMDLPIDSDGEKPRHSQLSGEPESENGDLMRPLSHHLDGSSIIFSKFNYARNAEDSAEESSGSLNSHGYHSVGYTREASDIYGSSDFTPDCTSWNSHSLSQIMDSEAARMRKKWGSAQIPVISASASQQSRRDVTKGFKRLLKFGRKSRGTDYLVNDWFSASTTSEGDDDPEDGRDLVHKPSDDFRKSRMGYSTTYDGFNDGDIFPEQAPRSFFSLSSFRSKADKKNLAPYSFLWIYLHCCDNNIVSWKLLFYSAEITLEFQIFYFF</sequence>
<name>A0AAV7GDI2_DENCH</name>
<accession>A0AAV7GDI2</accession>
<evidence type="ECO:0000313" key="3">
    <source>
        <dbReference type="Proteomes" id="UP000775213"/>
    </source>
</evidence>
<feature type="region of interest" description="Disordered" evidence="1">
    <location>
        <begin position="845"/>
        <end position="872"/>
    </location>
</feature>
<dbReference type="PANTHER" id="PTHR31008:SF15">
    <property type="entry name" value="GPI-ANCHORED ADHESIN-LIKE PROTEIN"/>
    <property type="match status" value="1"/>
</dbReference>
<evidence type="ECO:0008006" key="4">
    <source>
        <dbReference type="Google" id="ProtNLM"/>
    </source>
</evidence>
<feature type="compositionally biased region" description="Low complexity" evidence="1">
    <location>
        <begin position="451"/>
        <end position="462"/>
    </location>
</feature>
<feature type="compositionally biased region" description="Basic and acidic residues" evidence="1">
    <location>
        <begin position="553"/>
        <end position="562"/>
    </location>
</feature>
<feature type="region of interest" description="Disordered" evidence="1">
    <location>
        <begin position="1156"/>
        <end position="1181"/>
    </location>
</feature>
<feature type="region of interest" description="Disordered" evidence="1">
    <location>
        <begin position="753"/>
        <end position="789"/>
    </location>
</feature>
<keyword evidence="3" id="KW-1185">Reference proteome</keyword>